<accession>A0AAN9FU79</accession>
<comment type="caution">
    <text evidence="9">The sequence shown here is derived from an EMBL/GenBank/DDBJ whole genome shotgun (WGS) entry which is preliminary data.</text>
</comment>
<dbReference type="InterPro" id="IPR016181">
    <property type="entry name" value="Acyl_CoA_acyltransferase"/>
</dbReference>
<dbReference type="PANTHER" id="PTHR21367">
    <property type="entry name" value="ARGININE-TRNA-PROTEIN TRANSFERASE 1"/>
    <property type="match status" value="1"/>
</dbReference>
<dbReference type="EMBL" id="JAXCGZ010000102">
    <property type="protein sequence ID" value="KAK7086703.1"/>
    <property type="molecule type" value="Genomic_DNA"/>
</dbReference>
<dbReference type="InterPro" id="IPR007472">
    <property type="entry name" value="N-end_Aminoacyl_Trfase_C"/>
</dbReference>
<feature type="compositionally biased region" description="Polar residues" evidence="6">
    <location>
        <begin position="166"/>
        <end position="207"/>
    </location>
</feature>
<comment type="catalytic activity">
    <reaction evidence="5">
        <text>an N-terminal L-alpha-aminoacyl-[protein] + L-arginyl-tRNA(Arg) = an N-terminal L-arginyl-L-aminoacyl-[protein] + tRNA(Arg) + H(+)</text>
        <dbReference type="Rhea" id="RHEA:10208"/>
        <dbReference type="Rhea" id="RHEA-COMP:9658"/>
        <dbReference type="Rhea" id="RHEA-COMP:9673"/>
        <dbReference type="Rhea" id="RHEA-COMP:10636"/>
        <dbReference type="Rhea" id="RHEA-COMP:10638"/>
        <dbReference type="ChEBI" id="CHEBI:15378"/>
        <dbReference type="ChEBI" id="CHEBI:78442"/>
        <dbReference type="ChEBI" id="CHEBI:78513"/>
        <dbReference type="ChEBI" id="CHEBI:78597"/>
        <dbReference type="ChEBI" id="CHEBI:83562"/>
        <dbReference type="EC" id="2.3.2.8"/>
    </reaction>
</comment>
<dbReference type="PIRSF" id="PIRSF037207">
    <property type="entry name" value="ATE1_euk"/>
    <property type="match status" value="1"/>
</dbReference>
<comment type="function">
    <text evidence="5">Involved in the post-translational conjugation of arginine to the N-terminal aspartate or glutamate of a protein. This arginylation is required for degradation of the protein via the ubiquitin pathway.</text>
</comment>
<evidence type="ECO:0000259" key="8">
    <source>
        <dbReference type="Pfam" id="PF04377"/>
    </source>
</evidence>
<evidence type="ECO:0000256" key="5">
    <source>
        <dbReference type="PIRNR" id="PIRNR037207"/>
    </source>
</evidence>
<keyword evidence="4 5" id="KW-0012">Acyltransferase</keyword>
<dbReference type="SUPFAM" id="SSF55729">
    <property type="entry name" value="Acyl-CoA N-acyltransferases (Nat)"/>
    <property type="match status" value="1"/>
</dbReference>
<evidence type="ECO:0000256" key="4">
    <source>
        <dbReference type="ARBA" id="ARBA00023315"/>
    </source>
</evidence>
<dbReference type="EC" id="2.3.2.8" evidence="5"/>
<sequence>MAEEDPAYTIVEYTRDHSGYKCGYCKSTSTNFSHGMWAHKMTVLDYQDLIDRGWRRSGKYCYKPTMDKTCCPMYAIKCDALELRLSKAQKKVLKRMHRYLSFGDVKFGGNEAKAQEYEGSGSNQGSQEYVKPKFNATQDLSSLSFVQSPPDRKGATSGDKEVDIRNINNSSSVKAQENSSSIPDETRSNNFQDGQNNCVSAEPSSGVTGPDPSKPQCRKAKLVRRERREAKLAKRRQEAVDRGESLMEVTKPKATNNTPMSLEDFLNKPLPENSAHKLEVRLVRSHPSSEALGRSCKCAHEVYQKYQINIHGDSPEKCSESQYKRFLCNSPLELRLVRVNPPEASFRSTYNSSYAVYRNYQLQIHHDSEYECDRSTFQSFLVDGPLVPWHPRSGPSQGYGSFHHQYWLDGRLIAVGVLDVLPYCISSVYLYYDPEFSFLSLGTYASLRELALTRELHRAAPRLKWYYMGFYIYSCPKMRYKGNYSPSYLLCPETYVWVPLHEATAKLDIAKYSRFNEDVTAVDMHGDVDLSKIKVLFDCSPILYETYCEINPDADEDEEVQEYATLVGARTAHRMMLYRS</sequence>
<name>A0AAN9FU79_HALRR</name>
<dbReference type="Pfam" id="PF04376">
    <property type="entry name" value="ATE_N"/>
    <property type="match status" value="1"/>
</dbReference>
<dbReference type="GO" id="GO:0004057">
    <property type="term" value="F:arginyl-tRNA--protein transferase activity"/>
    <property type="evidence" value="ECO:0007669"/>
    <property type="project" value="UniProtKB-EC"/>
</dbReference>
<dbReference type="AlphaFoldDB" id="A0AAN9FU79"/>
<keyword evidence="10" id="KW-1185">Reference proteome</keyword>
<evidence type="ECO:0000256" key="1">
    <source>
        <dbReference type="ARBA" id="ARBA00009991"/>
    </source>
</evidence>
<feature type="region of interest" description="Disordered" evidence="6">
    <location>
        <begin position="140"/>
        <end position="220"/>
    </location>
</feature>
<dbReference type="InterPro" id="IPR017137">
    <property type="entry name" value="Arg-tRNA-P_Trfase_1_euk"/>
</dbReference>
<feature type="compositionally biased region" description="Basic and acidic residues" evidence="6">
    <location>
        <begin position="150"/>
        <end position="164"/>
    </location>
</feature>
<evidence type="ECO:0000259" key="7">
    <source>
        <dbReference type="Pfam" id="PF04376"/>
    </source>
</evidence>
<evidence type="ECO:0000313" key="10">
    <source>
        <dbReference type="Proteomes" id="UP001381693"/>
    </source>
</evidence>
<feature type="domain" description="N-end rule aminoacyl transferase C-terminal" evidence="8">
    <location>
        <begin position="353"/>
        <end position="491"/>
    </location>
</feature>
<keyword evidence="2 5" id="KW-0808">Transferase</keyword>
<dbReference type="Pfam" id="PF04377">
    <property type="entry name" value="ATE_C"/>
    <property type="match status" value="1"/>
</dbReference>
<keyword evidence="3 5" id="KW-0833">Ubl conjugation pathway</keyword>
<dbReference type="InterPro" id="IPR030700">
    <property type="entry name" value="N-end_Aminoacyl_Trfase"/>
</dbReference>
<gene>
    <name evidence="9" type="primary">ATE1</name>
    <name evidence="9" type="ORF">SK128_014218</name>
</gene>
<dbReference type="GO" id="GO:0005737">
    <property type="term" value="C:cytoplasm"/>
    <property type="evidence" value="ECO:0007669"/>
    <property type="project" value="TreeGrafter"/>
</dbReference>
<organism evidence="9 10">
    <name type="scientific">Halocaridina rubra</name>
    <name type="common">Hawaiian red shrimp</name>
    <dbReference type="NCBI Taxonomy" id="373956"/>
    <lineage>
        <taxon>Eukaryota</taxon>
        <taxon>Metazoa</taxon>
        <taxon>Ecdysozoa</taxon>
        <taxon>Arthropoda</taxon>
        <taxon>Crustacea</taxon>
        <taxon>Multicrustacea</taxon>
        <taxon>Malacostraca</taxon>
        <taxon>Eumalacostraca</taxon>
        <taxon>Eucarida</taxon>
        <taxon>Decapoda</taxon>
        <taxon>Pleocyemata</taxon>
        <taxon>Caridea</taxon>
        <taxon>Atyoidea</taxon>
        <taxon>Atyidae</taxon>
        <taxon>Halocaridina</taxon>
    </lineage>
</organism>
<dbReference type="Proteomes" id="UP001381693">
    <property type="component" value="Unassembled WGS sequence"/>
</dbReference>
<evidence type="ECO:0000256" key="3">
    <source>
        <dbReference type="ARBA" id="ARBA00022786"/>
    </source>
</evidence>
<feature type="domain" description="N-end aminoacyl transferase N-terminal" evidence="7">
    <location>
        <begin position="20"/>
        <end position="91"/>
    </location>
</feature>
<protein>
    <recommendedName>
        <fullName evidence="5">Arginyl-tRNA--protein transferase 1</fullName>
        <shortName evidence="5">Arginyltransferase 1</shortName>
        <shortName evidence="5">R-transferase 1</shortName>
        <ecNumber evidence="5">2.3.2.8</ecNumber>
    </recommendedName>
    <alternativeName>
        <fullName evidence="5">Arginine-tRNA--protein transferase 1</fullName>
    </alternativeName>
</protein>
<comment type="similarity">
    <text evidence="1 5">Belongs to the R-transferase family.</text>
</comment>
<evidence type="ECO:0000256" key="6">
    <source>
        <dbReference type="SAM" id="MobiDB-lite"/>
    </source>
</evidence>
<evidence type="ECO:0000256" key="2">
    <source>
        <dbReference type="ARBA" id="ARBA00022679"/>
    </source>
</evidence>
<proteinExistence type="inferred from homology"/>
<dbReference type="PANTHER" id="PTHR21367:SF1">
    <property type="entry name" value="ARGINYL-TRNA--PROTEIN TRANSFERASE 1"/>
    <property type="match status" value="1"/>
</dbReference>
<dbReference type="InterPro" id="IPR007471">
    <property type="entry name" value="N-end_Aminoacyl_Trfase_N"/>
</dbReference>
<reference evidence="9 10" key="1">
    <citation type="submission" date="2023-11" db="EMBL/GenBank/DDBJ databases">
        <title>Halocaridina rubra genome assembly.</title>
        <authorList>
            <person name="Smith C."/>
        </authorList>
    </citation>
    <scope>NUCLEOTIDE SEQUENCE [LARGE SCALE GENOMIC DNA]</scope>
    <source>
        <strain evidence="9">EP-1</strain>
        <tissue evidence="9">Whole</tissue>
    </source>
</reference>
<evidence type="ECO:0000313" key="9">
    <source>
        <dbReference type="EMBL" id="KAK7086703.1"/>
    </source>
</evidence>